<gene>
    <name evidence="1" type="ORF">BS50DRAFT_630765</name>
</gene>
<accession>A0A2T2NZ50</accession>
<dbReference type="Gene3D" id="2.60.120.10">
    <property type="entry name" value="Jelly Rolls"/>
    <property type="match status" value="1"/>
</dbReference>
<protein>
    <recommendedName>
        <fullName evidence="3">Cupin type-1 domain-containing protein</fullName>
    </recommendedName>
</protein>
<dbReference type="OrthoDB" id="4763033at2759"/>
<organism evidence="1 2">
    <name type="scientific">Corynespora cassiicola Philippines</name>
    <dbReference type="NCBI Taxonomy" id="1448308"/>
    <lineage>
        <taxon>Eukaryota</taxon>
        <taxon>Fungi</taxon>
        <taxon>Dikarya</taxon>
        <taxon>Ascomycota</taxon>
        <taxon>Pezizomycotina</taxon>
        <taxon>Dothideomycetes</taxon>
        <taxon>Pleosporomycetidae</taxon>
        <taxon>Pleosporales</taxon>
        <taxon>Corynesporascaceae</taxon>
        <taxon>Corynespora</taxon>
    </lineage>
</organism>
<dbReference type="SUPFAM" id="SSF51182">
    <property type="entry name" value="RmlC-like cupins"/>
    <property type="match status" value="1"/>
</dbReference>
<dbReference type="EMBL" id="KZ678131">
    <property type="protein sequence ID" value="PSN70683.1"/>
    <property type="molecule type" value="Genomic_DNA"/>
</dbReference>
<dbReference type="Proteomes" id="UP000240883">
    <property type="component" value="Unassembled WGS sequence"/>
</dbReference>
<keyword evidence="2" id="KW-1185">Reference proteome</keyword>
<dbReference type="AlphaFoldDB" id="A0A2T2NZ50"/>
<reference evidence="1 2" key="1">
    <citation type="journal article" date="2018" name="Front. Microbiol.">
        <title>Genome-Wide Analysis of Corynespora cassiicola Leaf Fall Disease Putative Effectors.</title>
        <authorList>
            <person name="Lopez D."/>
            <person name="Ribeiro S."/>
            <person name="Label P."/>
            <person name="Fumanal B."/>
            <person name="Venisse J.S."/>
            <person name="Kohler A."/>
            <person name="de Oliveira R.R."/>
            <person name="Labutti K."/>
            <person name="Lipzen A."/>
            <person name="Lail K."/>
            <person name="Bauer D."/>
            <person name="Ohm R.A."/>
            <person name="Barry K.W."/>
            <person name="Spatafora J."/>
            <person name="Grigoriev I.V."/>
            <person name="Martin F.M."/>
            <person name="Pujade-Renaud V."/>
        </authorList>
    </citation>
    <scope>NUCLEOTIDE SEQUENCE [LARGE SCALE GENOMIC DNA]</scope>
    <source>
        <strain evidence="1 2">Philippines</strain>
    </source>
</reference>
<dbReference type="InterPro" id="IPR011051">
    <property type="entry name" value="RmlC_Cupin_sf"/>
</dbReference>
<evidence type="ECO:0008006" key="3">
    <source>
        <dbReference type="Google" id="ProtNLM"/>
    </source>
</evidence>
<name>A0A2T2NZ50_CORCC</name>
<evidence type="ECO:0000313" key="1">
    <source>
        <dbReference type="EMBL" id="PSN70683.1"/>
    </source>
</evidence>
<proteinExistence type="predicted"/>
<evidence type="ECO:0000313" key="2">
    <source>
        <dbReference type="Proteomes" id="UP000240883"/>
    </source>
</evidence>
<dbReference type="InterPro" id="IPR014710">
    <property type="entry name" value="RmlC-like_jellyroll"/>
</dbReference>
<sequence>MAADKIPQLVESSLKNEGKRTVALSKFAKGSFAPPHYHTDYTETFELIEGGMTVNLAPDMDPRHLAPTVLVPGKPVTIPILTLHSFVVTEDDTRVKITFDPGSLGWEKVISIMSGTLKDGVFHKLISPEAPSHPAWLAILGQFTNTIFVGEALDRVEAYRSKNSAEIAALQEDLVQKYATQAALEKAANL</sequence>